<dbReference type="InterPro" id="IPR036005">
    <property type="entry name" value="Creatinase/aminopeptidase-like"/>
</dbReference>
<dbReference type="Pfam" id="PF00557">
    <property type="entry name" value="Peptidase_M24"/>
    <property type="match status" value="1"/>
</dbReference>
<dbReference type="SUPFAM" id="SSF55920">
    <property type="entry name" value="Creatinase/aminopeptidase"/>
    <property type="match status" value="1"/>
</dbReference>
<dbReference type="STRING" id="883113.HMPREF9708_00739"/>
<evidence type="ECO:0000259" key="2">
    <source>
        <dbReference type="Pfam" id="PF01321"/>
    </source>
</evidence>
<dbReference type="Pfam" id="PF01321">
    <property type="entry name" value="Creatinase_N"/>
    <property type="match status" value="1"/>
</dbReference>
<dbReference type="InterPro" id="IPR000587">
    <property type="entry name" value="Creatinase_N"/>
</dbReference>
<reference evidence="3 4" key="1">
    <citation type="submission" date="2012-01" db="EMBL/GenBank/DDBJ databases">
        <title>The Genome Sequence of Facklamia languida CCUG 37842.</title>
        <authorList>
            <consortium name="The Broad Institute Genome Sequencing Platform"/>
            <person name="Earl A."/>
            <person name="Ward D."/>
            <person name="Feldgarden M."/>
            <person name="Gevers D."/>
            <person name="Huys G."/>
            <person name="Young S.K."/>
            <person name="Zeng Q."/>
            <person name="Gargeya S."/>
            <person name="Fitzgerald M."/>
            <person name="Haas B."/>
            <person name="Abouelleil A."/>
            <person name="Alvarado L."/>
            <person name="Arachchi H.M."/>
            <person name="Berlin A."/>
            <person name="Chapman S.B."/>
            <person name="Gearin G."/>
            <person name="Goldberg J."/>
            <person name="Griggs A."/>
            <person name="Gujja S."/>
            <person name="Hansen M."/>
            <person name="Heiman D."/>
            <person name="Howarth C."/>
            <person name="Larimer J."/>
            <person name="Lui A."/>
            <person name="MacDonald P.J.P."/>
            <person name="McCowen C."/>
            <person name="Montmayeur A."/>
            <person name="Murphy C."/>
            <person name="Neiman D."/>
            <person name="Pearson M."/>
            <person name="Priest M."/>
            <person name="Roberts A."/>
            <person name="Saif S."/>
            <person name="Shea T."/>
            <person name="Sisk P."/>
            <person name="Stolte C."/>
            <person name="Sykes S."/>
            <person name="Wortman J."/>
            <person name="Nusbaum C."/>
            <person name="Birren B."/>
        </authorList>
    </citation>
    <scope>NUCLEOTIDE SEQUENCE [LARGE SCALE GENOMIC DNA]</scope>
    <source>
        <strain evidence="3 4">CCUG 37842</strain>
    </source>
</reference>
<dbReference type="PANTHER" id="PTHR46112:SF3">
    <property type="entry name" value="AMINOPEPTIDASE YPDF"/>
    <property type="match status" value="1"/>
</dbReference>
<evidence type="ECO:0000313" key="3">
    <source>
        <dbReference type="EMBL" id="EHR37178.1"/>
    </source>
</evidence>
<dbReference type="HOGENOM" id="CLU_017266_4_1_9"/>
<dbReference type="RefSeq" id="WP_006308766.1">
    <property type="nucleotide sequence ID" value="NZ_JH601133.1"/>
</dbReference>
<feature type="domain" description="Peptidase M24" evidence="1">
    <location>
        <begin position="140"/>
        <end position="342"/>
    </location>
</feature>
<gene>
    <name evidence="3" type="ORF">HMPREF9708_00739</name>
</gene>
<dbReference type="CDD" id="cd01092">
    <property type="entry name" value="APP-like"/>
    <property type="match status" value="1"/>
</dbReference>
<dbReference type="EMBL" id="AGEG01000009">
    <property type="protein sequence ID" value="EHR37178.1"/>
    <property type="molecule type" value="Genomic_DNA"/>
</dbReference>
<keyword evidence="4" id="KW-1185">Reference proteome</keyword>
<evidence type="ECO:0000313" key="4">
    <source>
        <dbReference type="Proteomes" id="UP000006190"/>
    </source>
</evidence>
<evidence type="ECO:0008006" key="5">
    <source>
        <dbReference type="Google" id="ProtNLM"/>
    </source>
</evidence>
<dbReference type="SUPFAM" id="SSF53092">
    <property type="entry name" value="Creatinase/prolidase N-terminal domain"/>
    <property type="match status" value="1"/>
</dbReference>
<dbReference type="AlphaFoldDB" id="H3NIQ0"/>
<dbReference type="Proteomes" id="UP000006190">
    <property type="component" value="Unassembled WGS sequence"/>
</dbReference>
<dbReference type="InterPro" id="IPR000994">
    <property type="entry name" value="Pept_M24"/>
</dbReference>
<proteinExistence type="predicted"/>
<dbReference type="PANTHER" id="PTHR46112">
    <property type="entry name" value="AMINOPEPTIDASE"/>
    <property type="match status" value="1"/>
</dbReference>
<feature type="domain" description="Creatinase N-terminal" evidence="2">
    <location>
        <begin position="6"/>
        <end position="132"/>
    </location>
</feature>
<organism evidence="3 4">
    <name type="scientific">Facklamia languida CCUG 37842</name>
    <dbReference type="NCBI Taxonomy" id="883113"/>
    <lineage>
        <taxon>Bacteria</taxon>
        <taxon>Bacillati</taxon>
        <taxon>Bacillota</taxon>
        <taxon>Bacilli</taxon>
        <taxon>Lactobacillales</taxon>
        <taxon>Aerococcaceae</taxon>
        <taxon>Facklamia</taxon>
    </lineage>
</organism>
<dbReference type="Gene3D" id="3.40.350.10">
    <property type="entry name" value="Creatinase/prolidase N-terminal domain"/>
    <property type="match status" value="1"/>
</dbReference>
<sequence>MGNPSINKLQATMQSQEIANLLISDPISIGYLTQYQVGPGERLLLLILKADGQMYLILNQLFPAYQGDQENLEVITYHDGQAIMSQIAKILDPGRTGVDKTWPSAFLLELMQERPALTFLNGSPLIDDLRAIKSQDEIDRMREASHRNDQAMAQMVELAKQGLSEQAMRDHLAKIYSDLDCNGFSFEPIIAYGSNGADPHHETDHTLPQAGNSLVIDIGSSYKQYCSDMTRTLFYGPISDRDRTIYETVLAANLAAIQAVKPGVTFASIDRTARQVIEEAGYGEYFTHRLGHSIGRDVHEAGDVGPFNEDLIQVGQVFSIEPGIYIPGEMGVRIEDLVVVTEDGCEVLNQYPKDLLIIDLPQAED</sequence>
<dbReference type="Gene3D" id="3.90.230.10">
    <property type="entry name" value="Creatinase/methionine aminopeptidase superfamily"/>
    <property type="match status" value="1"/>
</dbReference>
<name>H3NIQ0_9LACT</name>
<dbReference type="InterPro" id="IPR050659">
    <property type="entry name" value="Peptidase_M24B"/>
</dbReference>
<dbReference type="PATRIC" id="fig|883113.3.peg.737"/>
<dbReference type="InterPro" id="IPR029149">
    <property type="entry name" value="Creatin/AminoP/Spt16_N"/>
</dbReference>
<dbReference type="OrthoDB" id="9806388at2"/>
<protein>
    <recommendedName>
        <fullName evidence="5">Xaa-Pro dipeptidase</fullName>
    </recommendedName>
</protein>
<accession>H3NIQ0</accession>
<comment type="caution">
    <text evidence="3">The sequence shown here is derived from an EMBL/GenBank/DDBJ whole genome shotgun (WGS) entry which is preliminary data.</text>
</comment>
<dbReference type="eggNOG" id="COG0006">
    <property type="taxonomic scope" value="Bacteria"/>
</dbReference>
<evidence type="ECO:0000259" key="1">
    <source>
        <dbReference type="Pfam" id="PF00557"/>
    </source>
</evidence>